<dbReference type="EMBL" id="CP053452">
    <property type="protein sequence ID" value="QJW97139.1"/>
    <property type="molecule type" value="Genomic_DNA"/>
</dbReference>
<gene>
    <name evidence="1" type="ORF">FTUN_4704</name>
</gene>
<dbReference type="AlphaFoldDB" id="A0A6M5YTG1"/>
<organism evidence="1 2">
    <name type="scientific">Frigoriglobus tundricola</name>
    <dbReference type="NCBI Taxonomy" id="2774151"/>
    <lineage>
        <taxon>Bacteria</taxon>
        <taxon>Pseudomonadati</taxon>
        <taxon>Planctomycetota</taxon>
        <taxon>Planctomycetia</taxon>
        <taxon>Gemmatales</taxon>
        <taxon>Gemmataceae</taxon>
        <taxon>Frigoriglobus</taxon>
    </lineage>
</organism>
<dbReference type="Proteomes" id="UP000503447">
    <property type="component" value="Chromosome"/>
</dbReference>
<accession>A0A6M5YTG1</accession>
<reference evidence="2" key="1">
    <citation type="submission" date="2020-05" db="EMBL/GenBank/DDBJ databases">
        <title>Frigoriglobus tundricola gen. nov., sp. nov., a psychrotolerant cellulolytic planctomycete of the family Gemmataceae with two divergent copies of 16S rRNA gene.</title>
        <authorList>
            <person name="Kulichevskaya I.S."/>
            <person name="Ivanova A.A."/>
            <person name="Naumoff D.G."/>
            <person name="Beletsky A.V."/>
            <person name="Rijpstra W.I.C."/>
            <person name="Sinninghe Damste J.S."/>
            <person name="Mardanov A.V."/>
            <person name="Ravin N.V."/>
            <person name="Dedysh S.N."/>
        </authorList>
    </citation>
    <scope>NUCLEOTIDE SEQUENCE [LARGE SCALE GENOMIC DNA]</scope>
    <source>
        <strain evidence="2">PL17</strain>
    </source>
</reference>
<name>A0A6M5YTG1_9BACT</name>
<dbReference type="KEGG" id="ftj:FTUN_4704"/>
<evidence type="ECO:0000313" key="1">
    <source>
        <dbReference type="EMBL" id="QJW97139.1"/>
    </source>
</evidence>
<protein>
    <submittedName>
        <fullName evidence="1">Uncharacterized protein</fullName>
    </submittedName>
</protein>
<evidence type="ECO:0000313" key="2">
    <source>
        <dbReference type="Proteomes" id="UP000503447"/>
    </source>
</evidence>
<sequence length="37" mass="4136">MIEVVARSVVRSRSEWTTLRAITVIGRCSYRPKGAVS</sequence>
<keyword evidence="2" id="KW-1185">Reference proteome</keyword>
<proteinExistence type="predicted"/>